<feature type="transmembrane region" description="Helical" evidence="1">
    <location>
        <begin position="429"/>
        <end position="455"/>
    </location>
</feature>
<evidence type="ECO:0000313" key="2">
    <source>
        <dbReference type="EMBL" id="KAK6335994.1"/>
    </source>
</evidence>
<keyword evidence="3" id="KW-1185">Reference proteome</keyword>
<comment type="caution">
    <text evidence="2">The sequence shown here is derived from an EMBL/GenBank/DDBJ whole genome shotgun (WGS) entry which is preliminary data.</text>
</comment>
<dbReference type="Proteomes" id="UP001373714">
    <property type="component" value="Unassembled WGS sequence"/>
</dbReference>
<name>A0AAV9U6P9_9PEZI</name>
<feature type="transmembrane region" description="Helical" evidence="1">
    <location>
        <begin position="103"/>
        <end position="124"/>
    </location>
</feature>
<sequence length="548" mass="62380">MYMSIAVRQLVPTPVSQFYVSDCLSTSELPTPTHNVGGFDRGECYLVTKAWLENNATGFSDACMRILFKNASIENPTPTIVGCTAFCGKNQGWYTKPDALERVLTWIFPIFFLLFNLNLPAIGWEKFFAITHALGDPIDSVWSLLDKMYAWDKCYAFAEEFVTEEESVGGNQVVKKAERLERIKIIATTFAGIEEIVGHGPDSTSVYWEIATSLGLMKTTNFDEWRRAATTLVDDRTNDFVRTGLAIFLFAFQFFSEVVFDSDDVPPGGRLGSAMLLSWLIPLILISNILGGVASRRTCLRTIIRLVENTRRSQGLVSGQALGDQNARDWNDYFDKLYSAGVIYISRPHKFRVTREANGREKAFRIALPFFVTLIVIFGFIPAFYIHWMAAPDGFSCRHFWIIGVFFAWLISAVLTVILQYFTRYNYWVWLIILKDFIVGFGSVVMLSLSVAGLYNSCVCWSMSLLIGEASAYFPLNTKAIYALYGRTIYRYMIVSFLSAQLCFVLIVVILFRRGLWLWRYGEKPKRAVWNRLEGSWILGFLRTSGQR</sequence>
<proteinExistence type="predicted"/>
<reference evidence="2 3" key="1">
    <citation type="submission" date="2019-10" db="EMBL/GenBank/DDBJ databases">
        <authorList>
            <person name="Palmer J.M."/>
        </authorList>
    </citation>
    <scope>NUCLEOTIDE SEQUENCE [LARGE SCALE GENOMIC DNA]</scope>
    <source>
        <strain evidence="2 3">TWF730</strain>
    </source>
</reference>
<feature type="transmembrane region" description="Helical" evidence="1">
    <location>
        <begin position="400"/>
        <end position="422"/>
    </location>
</feature>
<feature type="transmembrane region" description="Helical" evidence="1">
    <location>
        <begin position="240"/>
        <end position="256"/>
    </location>
</feature>
<feature type="transmembrane region" description="Helical" evidence="1">
    <location>
        <begin position="366"/>
        <end position="388"/>
    </location>
</feature>
<dbReference type="AlphaFoldDB" id="A0AAV9U6P9"/>
<dbReference type="EMBL" id="JAVHNS010000014">
    <property type="protein sequence ID" value="KAK6335994.1"/>
    <property type="molecule type" value="Genomic_DNA"/>
</dbReference>
<gene>
    <name evidence="2" type="ORF">TWF730_003367</name>
</gene>
<feature type="transmembrane region" description="Helical" evidence="1">
    <location>
        <begin position="276"/>
        <end position="295"/>
    </location>
</feature>
<organism evidence="2 3">
    <name type="scientific">Orbilia blumenaviensis</name>
    <dbReference type="NCBI Taxonomy" id="1796055"/>
    <lineage>
        <taxon>Eukaryota</taxon>
        <taxon>Fungi</taxon>
        <taxon>Dikarya</taxon>
        <taxon>Ascomycota</taxon>
        <taxon>Pezizomycotina</taxon>
        <taxon>Orbiliomycetes</taxon>
        <taxon>Orbiliales</taxon>
        <taxon>Orbiliaceae</taxon>
        <taxon>Orbilia</taxon>
    </lineage>
</organism>
<evidence type="ECO:0000256" key="1">
    <source>
        <dbReference type="SAM" id="Phobius"/>
    </source>
</evidence>
<evidence type="ECO:0000313" key="3">
    <source>
        <dbReference type="Proteomes" id="UP001373714"/>
    </source>
</evidence>
<feature type="transmembrane region" description="Helical" evidence="1">
    <location>
        <begin position="489"/>
        <end position="512"/>
    </location>
</feature>
<keyword evidence="1" id="KW-1133">Transmembrane helix</keyword>
<protein>
    <submittedName>
        <fullName evidence="2">Uncharacterized protein</fullName>
    </submittedName>
</protein>
<keyword evidence="1" id="KW-0812">Transmembrane</keyword>
<accession>A0AAV9U6P9</accession>
<keyword evidence="1" id="KW-0472">Membrane</keyword>